<protein>
    <recommendedName>
        <fullName evidence="1">SGNH hydrolase-type esterase domain-containing protein</fullName>
    </recommendedName>
</protein>
<dbReference type="InterPro" id="IPR013830">
    <property type="entry name" value="SGNH_hydro"/>
</dbReference>
<organism evidence="2 3">
    <name type="scientific">Roseivirga spongicola</name>
    <dbReference type="NCBI Taxonomy" id="333140"/>
    <lineage>
        <taxon>Bacteria</taxon>
        <taxon>Pseudomonadati</taxon>
        <taxon>Bacteroidota</taxon>
        <taxon>Cytophagia</taxon>
        <taxon>Cytophagales</taxon>
        <taxon>Roseivirgaceae</taxon>
        <taxon>Roseivirga</taxon>
    </lineage>
</organism>
<dbReference type="Gene3D" id="3.40.50.1110">
    <property type="entry name" value="SGNH hydrolase"/>
    <property type="match status" value="1"/>
</dbReference>
<dbReference type="Pfam" id="PF13472">
    <property type="entry name" value="Lipase_GDSL_2"/>
    <property type="match status" value="1"/>
</dbReference>
<reference evidence="2 3" key="1">
    <citation type="submission" date="2016-01" db="EMBL/GenBank/DDBJ databases">
        <title>Genome sequencing of Roseivirga spongicola UST030701-084.</title>
        <authorList>
            <person name="Selvaratnam C."/>
            <person name="Thevarajoo S."/>
            <person name="Goh K.M."/>
            <person name="Ee R."/>
            <person name="Chan K.-G."/>
            <person name="Chong C.S."/>
        </authorList>
    </citation>
    <scope>NUCLEOTIDE SEQUENCE [LARGE SCALE GENOMIC DNA]</scope>
    <source>
        <strain evidence="2 3">UST030701-084</strain>
    </source>
</reference>
<gene>
    <name evidence="2" type="ORF">AWW68_17140</name>
</gene>
<dbReference type="InterPro" id="IPR036514">
    <property type="entry name" value="SGNH_hydro_sf"/>
</dbReference>
<evidence type="ECO:0000313" key="2">
    <source>
        <dbReference type="EMBL" id="KYG72677.1"/>
    </source>
</evidence>
<evidence type="ECO:0000259" key="1">
    <source>
        <dbReference type="Pfam" id="PF13472"/>
    </source>
</evidence>
<dbReference type="EMBL" id="LRPC01000029">
    <property type="protein sequence ID" value="KYG72677.1"/>
    <property type="molecule type" value="Genomic_DNA"/>
</dbReference>
<accession>A0A150X1S2</accession>
<dbReference type="AlphaFoldDB" id="A0A150X1S2"/>
<keyword evidence="3" id="KW-1185">Reference proteome</keyword>
<dbReference type="GO" id="GO:0016788">
    <property type="term" value="F:hydrolase activity, acting on ester bonds"/>
    <property type="evidence" value="ECO:0007669"/>
    <property type="project" value="UniProtKB-ARBA"/>
</dbReference>
<name>A0A150X1S2_9BACT</name>
<evidence type="ECO:0000313" key="3">
    <source>
        <dbReference type="Proteomes" id="UP000075606"/>
    </source>
</evidence>
<proteinExistence type="predicted"/>
<dbReference type="STRING" id="333140.AWW68_17140"/>
<dbReference type="Proteomes" id="UP000075606">
    <property type="component" value="Unassembled WGS sequence"/>
</dbReference>
<sequence length="219" mass="24564">MACSSVSNSSSMNRKNNNSPLNYLALGDSYTIGESVAESERWPVQLAERLRADGIAINAPKIIATTGWRTDQLKAAIEKDDELLETYDLVSLLIGVNNQYQNRSVESFAPEFEELLQKSIELAGGNTNKVFVVSIPDYGKTPFGASKAEKIAKALNEYNRVSKEICEKYKVEYFNITPISRQADPDAKLVAEDNLHPSGEQYRQWVESFYKEVKKIAKQ</sequence>
<dbReference type="SUPFAM" id="SSF52266">
    <property type="entry name" value="SGNH hydrolase"/>
    <property type="match status" value="1"/>
</dbReference>
<comment type="caution">
    <text evidence="2">The sequence shown here is derived from an EMBL/GenBank/DDBJ whole genome shotgun (WGS) entry which is preliminary data.</text>
</comment>
<dbReference type="CDD" id="cd01832">
    <property type="entry name" value="SGNH_hydrolase_like_1"/>
    <property type="match status" value="1"/>
</dbReference>
<feature type="domain" description="SGNH hydrolase-type esterase" evidence="1">
    <location>
        <begin position="25"/>
        <end position="203"/>
    </location>
</feature>